<feature type="region of interest" description="Disordered" evidence="1">
    <location>
        <begin position="1"/>
        <end position="22"/>
    </location>
</feature>
<accession>A0AAV6TI51</accession>
<name>A0AAV6TI51_9ARAC</name>
<organism evidence="2 3">
    <name type="scientific">Oedothorax gibbosus</name>
    <dbReference type="NCBI Taxonomy" id="931172"/>
    <lineage>
        <taxon>Eukaryota</taxon>
        <taxon>Metazoa</taxon>
        <taxon>Ecdysozoa</taxon>
        <taxon>Arthropoda</taxon>
        <taxon>Chelicerata</taxon>
        <taxon>Arachnida</taxon>
        <taxon>Araneae</taxon>
        <taxon>Araneomorphae</taxon>
        <taxon>Entelegynae</taxon>
        <taxon>Araneoidea</taxon>
        <taxon>Linyphiidae</taxon>
        <taxon>Erigoninae</taxon>
        <taxon>Oedothorax</taxon>
    </lineage>
</organism>
<reference evidence="2 3" key="1">
    <citation type="journal article" date="2022" name="Nat. Ecol. Evol.">
        <title>A masculinizing supergene underlies an exaggerated male reproductive morph in a spider.</title>
        <authorList>
            <person name="Hendrickx F."/>
            <person name="De Corte Z."/>
            <person name="Sonet G."/>
            <person name="Van Belleghem S.M."/>
            <person name="Kostlbacher S."/>
            <person name="Vangestel C."/>
        </authorList>
    </citation>
    <scope>NUCLEOTIDE SEQUENCE [LARGE SCALE GENOMIC DNA]</scope>
    <source>
        <strain evidence="2">W744_W776</strain>
    </source>
</reference>
<sequence length="104" mass="11114">MVRSVAVFDGANRSSDLGPSGVRLIEPSSKLVPPKSLRIAGAHLNSSHLVKRMIRGPFGGPNPSQPILNFKRVKSPPCMMKAGRDRMRGAHWGPFLGSRTGAVG</sequence>
<dbReference type="EMBL" id="JAFNEN010004025">
    <property type="protein sequence ID" value="KAG8171397.1"/>
    <property type="molecule type" value="Genomic_DNA"/>
</dbReference>
<proteinExistence type="predicted"/>
<dbReference type="AlphaFoldDB" id="A0AAV6TI51"/>
<evidence type="ECO:0000313" key="2">
    <source>
        <dbReference type="EMBL" id="KAG8171397.1"/>
    </source>
</evidence>
<evidence type="ECO:0000256" key="1">
    <source>
        <dbReference type="SAM" id="MobiDB-lite"/>
    </source>
</evidence>
<dbReference type="Proteomes" id="UP000827092">
    <property type="component" value="Unassembled WGS sequence"/>
</dbReference>
<evidence type="ECO:0000313" key="3">
    <source>
        <dbReference type="Proteomes" id="UP000827092"/>
    </source>
</evidence>
<keyword evidence="3" id="KW-1185">Reference proteome</keyword>
<protein>
    <submittedName>
        <fullName evidence="2">Uncharacterized protein</fullName>
    </submittedName>
</protein>
<comment type="caution">
    <text evidence="2">The sequence shown here is derived from an EMBL/GenBank/DDBJ whole genome shotgun (WGS) entry which is preliminary data.</text>
</comment>
<gene>
    <name evidence="2" type="ORF">JTE90_005152</name>
</gene>